<dbReference type="EMBL" id="VJMJ01000153">
    <property type="protein sequence ID" value="KAF0730575.1"/>
    <property type="molecule type" value="Genomic_DNA"/>
</dbReference>
<reference evidence="2 3" key="1">
    <citation type="submission" date="2019-07" db="EMBL/GenBank/DDBJ databases">
        <title>Genomics analysis of Aphanomyces spp. identifies a new class of oomycete effector associated with host adaptation.</title>
        <authorList>
            <person name="Gaulin E."/>
        </authorList>
    </citation>
    <scope>NUCLEOTIDE SEQUENCE [LARGE SCALE GENOMIC DNA]</scope>
    <source>
        <strain evidence="2 3">ATCC 201684</strain>
    </source>
</reference>
<keyword evidence="1" id="KW-0812">Transmembrane</keyword>
<sequence length="286" mass="32138">MKRLVDYVLSSQIESTETAVDGLMCLAAPMTSCMHQTDNEYIVDDTCDAIANLAMKLGVAFQPFADRVLVALLDMATVPKKDVCDAGMMCRSTTRCVDALTTYTRYSVETLCDYYNKSRASRRRGAKRDLSDLEPYFFLLKGVLHRALHDESLTVRVQSREVFVLFCDLWSDRLTELIYLPSPTIRAVIYNQHADSKIGLALKAKFVKTPPKPTSRRPLPSADYLLDVHLSFLLQFIVLLCTIVMHVYTSIGNVRRRGVFSSSVHAWNPDLQSLATKPQVMTSVGP</sequence>
<keyword evidence="3" id="KW-1185">Reference proteome</keyword>
<dbReference type="Proteomes" id="UP000481153">
    <property type="component" value="Unassembled WGS sequence"/>
</dbReference>
<keyword evidence="1" id="KW-0472">Membrane</keyword>
<evidence type="ECO:0000256" key="1">
    <source>
        <dbReference type="SAM" id="Phobius"/>
    </source>
</evidence>
<evidence type="ECO:0000313" key="3">
    <source>
        <dbReference type="Proteomes" id="UP000481153"/>
    </source>
</evidence>
<dbReference type="InterPro" id="IPR016024">
    <property type="entry name" value="ARM-type_fold"/>
</dbReference>
<accession>A0A6G0WT21</accession>
<comment type="caution">
    <text evidence="2">The sequence shown here is derived from an EMBL/GenBank/DDBJ whole genome shotgun (WGS) entry which is preliminary data.</text>
</comment>
<dbReference type="VEuPathDB" id="FungiDB:AeMF1_008052"/>
<name>A0A6G0WT21_9STRA</name>
<dbReference type="SUPFAM" id="SSF48371">
    <property type="entry name" value="ARM repeat"/>
    <property type="match status" value="1"/>
</dbReference>
<dbReference type="Gene3D" id="1.25.10.10">
    <property type="entry name" value="Leucine-rich Repeat Variant"/>
    <property type="match status" value="1"/>
</dbReference>
<organism evidence="2 3">
    <name type="scientific">Aphanomyces euteiches</name>
    <dbReference type="NCBI Taxonomy" id="100861"/>
    <lineage>
        <taxon>Eukaryota</taxon>
        <taxon>Sar</taxon>
        <taxon>Stramenopiles</taxon>
        <taxon>Oomycota</taxon>
        <taxon>Saprolegniomycetes</taxon>
        <taxon>Saprolegniales</taxon>
        <taxon>Verrucalvaceae</taxon>
        <taxon>Aphanomyces</taxon>
    </lineage>
</organism>
<feature type="transmembrane region" description="Helical" evidence="1">
    <location>
        <begin position="224"/>
        <end position="248"/>
    </location>
</feature>
<proteinExistence type="predicted"/>
<evidence type="ECO:0008006" key="4">
    <source>
        <dbReference type="Google" id="ProtNLM"/>
    </source>
</evidence>
<keyword evidence="1" id="KW-1133">Transmembrane helix</keyword>
<gene>
    <name evidence="2" type="ORF">Ae201684_011997</name>
</gene>
<protein>
    <recommendedName>
        <fullName evidence="4">CLASP N-terminal domain-containing protein</fullName>
    </recommendedName>
</protein>
<dbReference type="AlphaFoldDB" id="A0A6G0WT21"/>
<dbReference type="InterPro" id="IPR011989">
    <property type="entry name" value="ARM-like"/>
</dbReference>
<evidence type="ECO:0000313" key="2">
    <source>
        <dbReference type="EMBL" id="KAF0730575.1"/>
    </source>
</evidence>